<dbReference type="AlphaFoldDB" id="A0A4Z2EVL3"/>
<dbReference type="EMBL" id="SRLO01002442">
    <property type="protein sequence ID" value="TNN32905.1"/>
    <property type="molecule type" value="Genomic_DNA"/>
</dbReference>
<gene>
    <name evidence="2" type="ORF">EYF80_056932</name>
</gene>
<name>A0A4Z2EVL3_9TELE</name>
<reference evidence="2 3" key="1">
    <citation type="submission" date="2019-03" db="EMBL/GenBank/DDBJ databases">
        <title>First draft genome of Liparis tanakae, snailfish: a comprehensive survey of snailfish specific genes.</title>
        <authorList>
            <person name="Kim W."/>
            <person name="Song I."/>
            <person name="Jeong J.-H."/>
            <person name="Kim D."/>
            <person name="Kim S."/>
            <person name="Ryu S."/>
            <person name="Song J.Y."/>
            <person name="Lee S.K."/>
        </authorList>
    </citation>
    <scope>NUCLEOTIDE SEQUENCE [LARGE SCALE GENOMIC DNA]</scope>
    <source>
        <tissue evidence="2">Muscle</tissue>
    </source>
</reference>
<evidence type="ECO:0000256" key="1">
    <source>
        <dbReference type="SAM" id="MobiDB-lite"/>
    </source>
</evidence>
<keyword evidence="3" id="KW-1185">Reference proteome</keyword>
<feature type="region of interest" description="Disordered" evidence="1">
    <location>
        <begin position="1"/>
        <end position="51"/>
    </location>
</feature>
<protein>
    <submittedName>
        <fullName evidence="2">Uncharacterized protein</fullName>
    </submittedName>
</protein>
<sequence length="108" mass="11795">MYHVVSELRSNAAPARASGAPVGVGLGPEAPQPDRVPGVPRAGQQDRHVPPELGAEAEKLADLAKRRVKMLVRLGTWKPHADHMDTTAYGDHARMKAVQITMDTWRNQ</sequence>
<organism evidence="2 3">
    <name type="scientific">Liparis tanakae</name>
    <name type="common">Tanaka's snailfish</name>
    <dbReference type="NCBI Taxonomy" id="230148"/>
    <lineage>
        <taxon>Eukaryota</taxon>
        <taxon>Metazoa</taxon>
        <taxon>Chordata</taxon>
        <taxon>Craniata</taxon>
        <taxon>Vertebrata</taxon>
        <taxon>Euteleostomi</taxon>
        <taxon>Actinopterygii</taxon>
        <taxon>Neopterygii</taxon>
        <taxon>Teleostei</taxon>
        <taxon>Neoteleostei</taxon>
        <taxon>Acanthomorphata</taxon>
        <taxon>Eupercaria</taxon>
        <taxon>Perciformes</taxon>
        <taxon>Cottioidei</taxon>
        <taxon>Cottales</taxon>
        <taxon>Liparidae</taxon>
        <taxon>Liparis</taxon>
    </lineage>
</organism>
<comment type="caution">
    <text evidence="2">The sequence shown here is derived from an EMBL/GenBank/DDBJ whole genome shotgun (WGS) entry which is preliminary data.</text>
</comment>
<evidence type="ECO:0000313" key="2">
    <source>
        <dbReference type="EMBL" id="TNN32905.1"/>
    </source>
</evidence>
<accession>A0A4Z2EVL3</accession>
<dbReference type="Proteomes" id="UP000314294">
    <property type="component" value="Unassembled WGS sequence"/>
</dbReference>
<proteinExistence type="predicted"/>
<evidence type="ECO:0000313" key="3">
    <source>
        <dbReference type="Proteomes" id="UP000314294"/>
    </source>
</evidence>